<dbReference type="RefSeq" id="WP_284252804.1">
    <property type="nucleotide sequence ID" value="NZ_BAAAQO010000003.1"/>
</dbReference>
<keyword evidence="1" id="KW-0472">Membrane</keyword>
<protein>
    <submittedName>
        <fullName evidence="2">Uncharacterized protein</fullName>
    </submittedName>
</protein>
<organism evidence="2 3">
    <name type="scientific">Pseudolysinimonas kribbensis</name>
    <dbReference type="NCBI Taxonomy" id="433641"/>
    <lineage>
        <taxon>Bacteria</taxon>
        <taxon>Bacillati</taxon>
        <taxon>Actinomycetota</taxon>
        <taxon>Actinomycetes</taxon>
        <taxon>Micrococcales</taxon>
        <taxon>Microbacteriaceae</taxon>
        <taxon>Pseudolysinimonas</taxon>
    </lineage>
</organism>
<sequence>MNPFWIAVVSAGSAVVGAFVGALPNLLQSRAQRHEREKKRLRQVEAERYDAAIAFVDTLANYSSADRWRETVDLNRAASRLISKLRSGEALVAEYVRFSVQRLREGNDASSKLAVANDVADHIFKYLRGEATASTIDRG</sequence>
<accession>A0ABQ6K244</accession>
<evidence type="ECO:0000313" key="3">
    <source>
        <dbReference type="Proteomes" id="UP001157034"/>
    </source>
</evidence>
<name>A0ABQ6K244_9MICO</name>
<keyword evidence="3" id="KW-1185">Reference proteome</keyword>
<dbReference type="EMBL" id="BSVB01000001">
    <property type="protein sequence ID" value="GMA93826.1"/>
    <property type="molecule type" value="Genomic_DNA"/>
</dbReference>
<comment type="caution">
    <text evidence="2">The sequence shown here is derived from an EMBL/GenBank/DDBJ whole genome shotgun (WGS) entry which is preliminary data.</text>
</comment>
<keyword evidence="1" id="KW-1133">Transmembrane helix</keyword>
<keyword evidence="1" id="KW-0812">Transmembrane</keyword>
<proteinExistence type="predicted"/>
<gene>
    <name evidence="2" type="ORF">GCM10025881_06500</name>
</gene>
<dbReference type="Proteomes" id="UP001157034">
    <property type="component" value="Unassembled WGS sequence"/>
</dbReference>
<evidence type="ECO:0000313" key="2">
    <source>
        <dbReference type="EMBL" id="GMA93826.1"/>
    </source>
</evidence>
<reference evidence="3" key="1">
    <citation type="journal article" date="2019" name="Int. J. Syst. Evol. Microbiol.">
        <title>The Global Catalogue of Microorganisms (GCM) 10K type strain sequencing project: providing services to taxonomists for standard genome sequencing and annotation.</title>
        <authorList>
            <consortium name="The Broad Institute Genomics Platform"/>
            <consortium name="The Broad Institute Genome Sequencing Center for Infectious Disease"/>
            <person name="Wu L."/>
            <person name="Ma J."/>
        </authorList>
    </citation>
    <scope>NUCLEOTIDE SEQUENCE [LARGE SCALE GENOMIC DNA]</scope>
    <source>
        <strain evidence="3">NBRC 108894</strain>
    </source>
</reference>
<feature type="transmembrane region" description="Helical" evidence="1">
    <location>
        <begin position="6"/>
        <end position="27"/>
    </location>
</feature>
<evidence type="ECO:0000256" key="1">
    <source>
        <dbReference type="SAM" id="Phobius"/>
    </source>
</evidence>